<dbReference type="EC" id="2.7.1.6" evidence="10"/>
<comment type="similarity">
    <text evidence="1">Belongs to the GHMP kinase family. GalK subfamily.</text>
</comment>
<evidence type="ECO:0000256" key="10">
    <source>
        <dbReference type="NCBIfam" id="TIGR00131"/>
    </source>
</evidence>
<feature type="domain" description="GHMP kinase C-terminal" evidence="12">
    <location>
        <begin position="264"/>
        <end position="340"/>
    </location>
</feature>
<dbReference type="GO" id="GO:0004335">
    <property type="term" value="F:galactokinase activity"/>
    <property type="evidence" value="ECO:0007669"/>
    <property type="project" value="UniProtKB-UniRule"/>
</dbReference>
<dbReference type="AlphaFoldDB" id="A0A1E3T1G1"/>
<dbReference type="GO" id="GO:0006012">
    <property type="term" value="P:galactose metabolic process"/>
    <property type="evidence" value="ECO:0007669"/>
    <property type="project" value="UniProtKB-UniRule"/>
</dbReference>
<accession>A0A1E3T1G1</accession>
<evidence type="ECO:0000256" key="1">
    <source>
        <dbReference type="ARBA" id="ARBA00006566"/>
    </source>
</evidence>
<dbReference type="EMBL" id="MIHC01000009">
    <property type="protein sequence ID" value="ODR08180.1"/>
    <property type="molecule type" value="Genomic_DNA"/>
</dbReference>
<keyword evidence="2" id="KW-0808">Transferase</keyword>
<dbReference type="Pfam" id="PF00288">
    <property type="entry name" value="GHMP_kinases_N"/>
    <property type="match status" value="1"/>
</dbReference>
<keyword evidence="6" id="KW-0067">ATP-binding</keyword>
<dbReference type="PRINTS" id="PR00473">
    <property type="entry name" value="GALCTOKINASE"/>
</dbReference>
<evidence type="ECO:0000256" key="8">
    <source>
        <dbReference type="ARBA" id="ARBA00023144"/>
    </source>
</evidence>
<name>A0A1E3T1G1_9MYCO</name>
<reference evidence="15" key="1">
    <citation type="submission" date="2016-09" db="EMBL/GenBank/DDBJ databases">
        <authorList>
            <person name="Greninger A.L."/>
            <person name="Jerome K.R."/>
            <person name="Mcnair B."/>
            <person name="Wallis C."/>
            <person name="Fang F."/>
        </authorList>
    </citation>
    <scope>NUCLEOTIDE SEQUENCE [LARGE SCALE GENOMIC DNA]</scope>
    <source>
        <strain evidence="15">BC1_M4</strain>
    </source>
</reference>
<dbReference type="InterPro" id="IPR006204">
    <property type="entry name" value="GHMP_kinase_N_dom"/>
</dbReference>
<evidence type="ECO:0000313" key="14">
    <source>
        <dbReference type="EMBL" id="ODR08180.1"/>
    </source>
</evidence>
<keyword evidence="7" id="KW-0460">Magnesium</keyword>
<evidence type="ECO:0000256" key="5">
    <source>
        <dbReference type="ARBA" id="ARBA00022777"/>
    </source>
</evidence>
<keyword evidence="3" id="KW-0479">Metal-binding</keyword>
<evidence type="ECO:0000256" key="6">
    <source>
        <dbReference type="ARBA" id="ARBA00022840"/>
    </source>
</evidence>
<dbReference type="PANTHER" id="PTHR10457">
    <property type="entry name" value="MEVALONATE KINASE/GALACTOKINASE"/>
    <property type="match status" value="1"/>
</dbReference>
<evidence type="ECO:0000256" key="4">
    <source>
        <dbReference type="ARBA" id="ARBA00022741"/>
    </source>
</evidence>
<feature type="domain" description="Galactokinase N-terminal" evidence="13">
    <location>
        <begin position="5"/>
        <end position="40"/>
    </location>
</feature>
<dbReference type="NCBIfam" id="NF001816">
    <property type="entry name" value="PRK00555.1"/>
    <property type="match status" value="1"/>
</dbReference>
<dbReference type="InterPro" id="IPR006206">
    <property type="entry name" value="Mevalonate/galactokinase"/>
</dbReference>
<evidence type="ECO:0000256" key="9">
    <source>
        <dbReference type="ARBA" id="ARBA00023277"/>
    </source>
</evidence>
<dbReference type="Gene3D" id="3.30.70.890">
    <property type="entry name" value="GHMP kinase, C-terminal domain"/>
    <property type="match status" value="1"/>
</dbReference>
<organism evidence="14 15">
    <name type="scientific">Mycobacterium sherrisii</name>
    <dbReference type="NCBI Taxonomy" id="243061"/>
    <lineage>
        <taxon>Bacteria</taxon>
        <taxon>Bacillati</taxon>
        <taxon>Actinomycetota</taxon>
        <taxon>Actinomycetes</taxon>
        <taxon>Mycobacteriales</taxon>
        <taxon>Mycobacteriaceae</taxon>
        <taxon>Mycobacterium</taxon>
        <taxon>Mycobacterium simiae complex</taxon>
    </lineage>
</organism>
<dbReference type="Pfam" id="PF10509">
    <property type="entry name" value="GalKase_gal_bdg"/>
    <property type="match status" value="1"/>
</dbReference>
<dbReference type="InterPro" id="IPR013750">
    <property type="entry name" value="GHMP_kinase_C_dom"/>
</dbReference>
<evidence type="ECO:0000259" key="11">
    <source>
        <dbReference type="Pfam" id="PF00288"/>
    </source>
</evidence>
<feature type="domain" description="GHMP kinase N-terminal" evidence="11">
    <location>
        <begin position="74"/>
        <end position="161"/>
    </location>
</feature>
<proteinExistence type="inferred from homology"/>
<dbReference type="SUPFAM" id="SSF55060">
    <property type="entry name" value="GHMP Kinase, C-terminal domain"/>
    <property type="match status" value="1"/>
</dbReference>
<dbReference type="Pfam" id="PF08544">
    <property type="entry name" value="GHMP_kinases_C"/>
    <property type="match status" value="1"/>
</dbReference>
<dbReference type="PANTHER" id="PTHR10457:SF7">
    <property type="entry name" value="GALACTOKINASE-RELATED"/>
    <property type="match status" value="1"/>
</dbReference>
<dbReference type="OrthoDB" id="250531at2"/>
<keyword evidence="9" id="KW-0119">Carbohydrate metabolism</keyword>
<dbReference type="SUPFAM" id="SSF54211">
    <property type="entry name" value="Ribosomal protein S5 domain 2-like"/>
    <property type="match status" value="1"/>
</dbReference>
<dbReference type="InterPro" id="IPR014721">
    <property type="entry name" value="Ribsml_uS5_D2-typ_fold_subgr"/>
</dbReference>
<keyword evidence="8" id="KW-0299">Galactose metabolism</keyword>
<dbReference type="PROSITE" id="PS00106">
    <property type="entry name" value="GALACTOKINASE"/>
    <property type="match status" value="1"/>
</dbReference>
<evidence type="ECO:0000313" key="15">
    <source>
        <dbReference type="Proteomes" id="UP000094224"/>
    </source>
</evidence>
<dbReference type="InterPro" id="IPR020568">
    <property type="entry name" value="Ribosomal_Su5_D2-typ_SF"/>
</dbReference>
<dbReference type="GO" id="GO:0046872">
    <property type="term" value="F:metal ion binding"/>
    <property type="evidence" value="ECO:0007669"/>
    <property type="project" value="UniProtKB-KW"/>
</dbReference>
<evidence type="ECO:0000259" key="12">
    <source>
        <dbReference type="Pfam" id="PF08544"/>
    </source>
</evidence>
<dbReference type="InterPro" id="IPR019539">
    <property type="entry name" value="GalKase_N"/>
</dbReference>
<dbReference type="GO" id="GO:0005829">
    <property type="term" value="C:cytosol"/>
    <property type="evidence" value="ECO:0007669"/>
    <property type="project" value="TreeGrafter"/>
</dbReference>
<dbReference type="InterPro" id="IPR019741">
    <property type="entry name" value="Galactokinase_CS"/>
</dbReference>
<dbReference type="PIRSF" id="PIRSF000530">
    <property type="entry name" value="Galactokinase"/>
    <property type="match status" value="1"/>
</dbReference>
<dbReference type="FunFam" id="3.30.70.890:FF:000001">
    <property type="entry name" value="Galactokinase"/>
    <property type="match status" value="1"/>
</dbReference>
<dbReference type="PRINTS" id="PR00959">
    <property type="entry name" value="MEVGALKINASE"/>
</dbReference>
<gene>
    <name evidence="14" type="ORF">BHQ21_07105</name>
</gene>
<evidence type="ECO:0000256" key="2">
    <source>
        <dbReference type="ARBA" id="ARBA00022679"/>
    </source>
</evidence>
<sequence length="363" mass="37839">MTVRYAAPGRINLIGEHTDYNLGFALPIALPQRTVVTFAPEDTGVISVRSDRADEAVAIPLTTAPGEVPGWAGYVAGVIWALGRAGHRLCGGAMSITSTVEMGSGLSSSAALECAVLGAITSATGIRIDRNQQARLAQRAENEYVGAPTGLLDQLAAMYGQPATALLIDFRDVTVEPVVFDPDAAGVALLLIDSRARHRHAGGEYAARRASCERAAADLEASSLRDVQDRGTAVLSAINGAIDRRRARHVLTENRRVLDFVAVLRDSDFTAAGRLMTASHASMRDDFEITTAQLDLIADTAVAAGALGARMTGGGFGGSVIALVPSDRAEAVAAAVRRQLREAGFDEPVIGRTRAAAGAGPDG</sequence>
<evidence type="ECO:0000259" key="13">
    <source>
        <dbReference type="Pfam" id="PF10509"/>
    </source>
</evidence>
<dbReference type="InterPro" id="IPR000705">
    <property type="entry name" value="Galactokinase"/>
</dbReference>
<keyword evidence="4" id="KW-0547">Nucleotide-binding</keyword>
<evidence type="ECO:0000256" key="3">
    <source>
        <dbReference type="ARBA" id="ARBA00022723"/>
    </source>
</evidence>
<keyword evidence="15" id="KW-1185">Reference proteome</keyword>
<dbReference type="Proteomes" id="UP000094224">
    <property type="component" value="Unassembled WGS sequence"/>
</dbReference>
<dbReference type="GO" id="GO:0005524">
    <property type="term" value="F:ATP binding"/>
    <property type="evidence" value="ECO:0007669"/>
    <property type="project" value="UniProtKB-UniRule"/>
</dbReference>
<keyword evidence="5 14" id="KW-0418">Kinase</keyword>
<dbReference type="Gene3D" id="3.30.230.10">
    <property type="match status" value="1"/>
</dbReference>
<dbReference type="InterPro" id="IPR036554">
    <property type="entry name" value="GHMP_kinase_C_sf"/>
</dbReference>
<evidence type="ECO:0000256" key="7">
    <source>
        <dbReference type="ARBA" id="ARBA00022842"/>
    </source>
</evidence>
<dbReference type="STRING" id="243061.AWC25_05215"/>
<protein>
    <recommendedName>
        <fullName evidence="10">Galactokinase</fullName>
        <ecNumber evidence="10">2.7.1.6</ecNumber>
    </recommendedName>
</protein>
<dbReference type="RefSeq" id="WP_069399600.1">
    <property type="nucleotide sequence ID" value="NZ_JACKTB010000017.1"/>
</dbReference>
<comment type="caution">
    <text evidence="14">The sequence shown here is derived from an EMBL/GenBank/DDBJ whole genome shotgun (WGS) entry which is preliminary data.</text>
</comment>
<dbReference type="NCBIfam" id="TIGR00131">
    <property type="entry name" value="gal_kin"/>
    <property type="match status" value="1"/>
</dbReference>